<feature type="transmembrane region" description="Helical" evidence="1">
    <location>
        <begin position="133"/>
        <end position="166"/>
    </location>
</feature>
<keyword evidence="1" id="KW-1133">Transmembrane helix</keyword>
<evidence type="ECO:0000256" key="1">
    <source>
        <dbReference type="SAM" id="Phobius"/>
    </source>
</evidence>
<dbReference type="Proteomes" id="UP000053372">
    <property type="component" value="Unassembled WGS sequence"/>
</dbReference>
<sequence length="168" mass="17937">MSLPPSKFSTIDPNSKAGALKRLRALSRILDSAIVIPGTGIGLGLDPIIGLLPVGGDFLGILLSAYIVVEAARLGAPAGMLAKMVLNIILDALIGAVPVLGDLFDFTWRANDYNLKLVEEHLQFPGRKRDRNVWFIVMLVAGLLLLTIGLVSLTVMITSFLVGLFTGK</sequence>
<feature type="transmembrane region" description="Helical" evidence="1">
    <location>
        <begin position="48"/>
        <end position="69"/>
    </location>
</feature>
<dbReference type="PANTHER" id="PTHR35519">
    <property type="entry name" value="MEMBRANE PROTEINS"/>
    <property type="match status" value="1"/>
</dbReference>
<reference evidence="3 4" key="1">
    <citation type="journal article" date="2015" name="Genome Announc.">
        <title>Draft Genome of the Euendolithic (true boring) Cyanobacterium Mastigocoleus testarum strain BC008.</title>
        <authorList>
            <person name="Guida B.S."/>
            <person name="Garcia-Pichel F."/>
        </authorList>
    </citation>
    <scope>NUCLEOTIDE SEQUENCE [LARGE SCALE GENOMIC DNA]</scope>
    <source>
        <strain evidence="3 4">BC008</strain>
    </source>
</reference>
<evidence type="ECO:0008006" key="5">
    <source>
        <dbReference type="Google" id="ProtNLM"/>
    </source>
</evidence>
<dbReference type="PANTHER" id="PTHR35519:SF2">
    <property type="entry name" value="PH DOMAIN PROTEIN"/>
    <property type="match status" value="1"/>
</dbReference>
<dbReference type="EMBL" id="LMTZ01000001">
    <property type="protein sequence ID" value="KST70455.1"/>
    <property type="molecule type" value="Genomic_DNA"/>
</dbReference>
<name>A0A0V8A154_9CYAN</name>
<protein>
    <recommendedName>
        <fullName evidence="5">DUF4112 domain-containing protein</fullName>
    </recommendedName>
</protein>
<dbReference type="AlphaFoldDB" id="A0A0V8A154"/>
<dbReference type="Pfam" id="PF13430">
    <property type="entry name" value="DUF4112"/>
    <property type="match status" value="1"/>
</dbReference>
<evidence type="ECO:0000313" key="2">
    <source>
        <dbReference type="EMBL" id="KST65391.1"/>
    </source>
</evidence>
<proteinExistence type="predicted"/>
<evidence type="ECO:0000313" key="3">
    <source>
        <dbReference type="EMBL" id="KST70455.1"/>
    </source>
</evidence>
<feature type="transmembrane region" description="Helical" evidence="1">
    <location>
        <begin position="81"/>
        <end position="101"/>
    </location>
</feature>
<keyword evidence="1" id="KW-0472">Membrane</keyword>
<keyword evidence="4" id="KW-1185">Reference proteome</keyword>
<keyword evidence="1" id="KW-0812">Transmembrane</keyword>
<comment type="caution">
    <text evidence="3">The sequence shown here is derived from an EMBL/GenBank/DDBJ whole genome shotgun (WGS) entry which is preliminary data.</text>
</comment>
<dbReference type="OrthoDB" id="513552at2"/>
<dbReference type="EMBL" id="LMTZ01000108">
    <property type="protein sequence ID" value="KST65391.1"/>
    <property type="molecule type" value="Genomic_DNA"/>
</dbReference>
<gene>
    <name evidence="2" type="ORF">BC008_21590</name>
    <name evidence="3" type="ORF">BC008_45545</name>
</gene>
<accession>A0A0V8A154</accession>
<dbReference type="InterPro" id="IPR025187">
    <property type="entry name" value="DUF4112"/>
</dbReference>
<organism evidence="3 4">
    <name type="scientific">Mastigocoleus testarum BC008</name>
    <dbReference type="NCBI Taxonomy" id="371196"/>
    <lineage>
        <taxon>Bacteria</taxon>
        <taxon>Bacillati</taxon>
        <taxon>Cyanobacteriota</taxon>
        <taxon>Cyanophyceae</taxon>
        <taxon>Nostocales</taxon>
        <taxon>Hapalosiphonaceae</taxon>
        <taxon>Mastigocoleus</taxon>
    </lineage>
</organism>
<evidence type="ECO:0000313" key="4">
    <source>
        <dbReference type="Proteomes" id="UP000053372"/>
    </source>
</evidence>
<dbReference type="RefSeq" id="WP_027842909.1">
    <property type="nucleotide sequence ID" value="NZ_LMTZ01000001.1"/>
</dbReference>